<dbReference type="InterPro" id="IPR044669">
    <property type="entry name" value="YneE/VCCN1/2-like"/>
</dbReference>
<keyword evidence="3" id="KW-1003">Cell membrane</keyword>
<feature type="transmembrane region" description="Helical" evidence="9">
    <location>
        <begin position="59"/>
        <end position="79"/>
    </location>
</feature>
<dbReference type="Proteomes" id="UP000606600">
    <property type="component" value="Unassembled WGS sequence"/>
</dbReference>
<evidence type="ECO:0000313" key="11">
    <source>
        <dbReference type="Proteomes" id="UP000606600"/>
    </source>
</evidence>
<gene>
    <name evidence="10" type="ORF">IDJ77_19140</name>
</gene>
<dbReference type="Pfam" id="PF25539">
    <property type="entry name" value="Bestrophin_2"/>
    <property type="match status" value="1"/>
</dbReference>
<sequence length="285" mass="33421">MIYYNPRQWFSLIFRFSRADTLRELFPLMTCVSIYAGVVTFFLIDFFHFPETTILKKIIYIHQTIGFVFSLLLAFRINSAYDRWWEGRKIWGSLTNNSRNLAIKLRHLISEKEFAFFSYTIPLYARSLRDHLRDTYSGEEQNFVAINPHKHVPNQVASEIIKQVYRLNKEGQINPEQLVSITAEITSFTDICGACERIKKTPIPFSYSVFIKKFIFTYIMTLPFTWAFDLKYFIMPIIGFILFVFASIELIAEEIEDPFGYDANDLPVDNICENIEKHVGEIFAA</sequence>
<feature type="transmembrane region" description="Helical" evidence="9">
    <location>
        <begin position="25"/>
        <end position="47"/>
    </location>
</feature>
<feature type="transmembrane region" description="Helical" evidence="9">
    <location>
        <begin position="207"/>
        <end position="226"/>
    </location>
</feature>
<organism evidence="10 11">
    <name type="scientific">Mucilaginibacter pankratovii</name>
    <dbReference type="NCBI Taxonomy" id="2772110"/>
    <lineage>
        <taxon>Bacteria</taxon>
        <taxon>Pseudomonadati</taxon>
        <taxon>Bacteroidota</taxon>
        <taxon>Sphingobacteriia</taxon>
        <taxon>Sphingobacteriales</taxon>
        <taxon>Sphingobacteriaceae</taxon>
        <taxon>Mucilaginibacter</taxon>
    </lineage>
</organism>
<proteinExistence type="inferred from homology"/>
<dbReference type="RefSeq" id="WP_191190599.1">
    <property type="nucleotide sequence ID" value="NZ_JACWMY010000010.1"/>
</dbReference>
<evidence type="ECO:0000256" key="7">
    <source>
        <dbReference type="ARBA" id="ARBA00023136"/>
    </source>
</evidence>
<evidence type="ECO:0000256" key="4">
    <source>
        <dbReference type="ARBA" id="ARBA00022692"/>
    </source>
</evidence>
<evidence type="ECO:0000256" key="9">
    <source>
        <dbReference type="SAM" id="Phobius"/>
    </source>
</evidence>
<name>A0ABR7WUF9_9SPHI</name>
<comment type="similarity">
    <text evidence="8">Belongs to the anion channel-forming bestrophin (TC 1.A.46) family.</text>
</comment>
<dbReference type="PANTHER" id="PTHR33281:SF19">
    <property type="entry name" value="VOLTAGE-DEPENDENT ANION CHANNEL-FORMING PROTEIN YNEE"/>
    <property type="match status" value="1"/>
</dbReference>
<keyword evidence="11" id="KW-1185">Reference proteome</keyword>
<evidence type="ECO:0000256" key="1">
    <source>
        <dbReference type="ARBA" id="ARBA00004651"/>
    </source>
</evidence>
<evidence type="ECO:0008006" key="12">
    <source>
        <dbReference type="Google" id="ProtNLM"/>
    </source>
</evidence>
<keyword evidence="5 9" id="KW-1133">Transmembrane helix</keyword>
<evidence type="ECO:0000313" key="10">
    <source>
        <dbReference type="EMBL" id="MBD1365938.1"/>
    </source>
</evidence>
<keyword evidence="4 9" id="KW-0812">Transmembrane</keyword>
<comment type="subcellular location">
    <subcellularLocation>
        <location evidence="1">Cell membrane</location>
        <topology evidence="1">Multi-pass membrane protein</topology>
    </subcellularLocation>
</comment>
<keyword evidence="6" id="KW-0406">Ion transport</keyword>
<keyword evidence="2" id="KW-0813">Transport</keyword>
<protein>
    <recommendedName>
        <fullName evidence="12">Bestrophin</fullName>
    </recommendedName>
</protein>
<comment type="caution">
    <text evidence="10">The sequence shown here is derived from an EMBL/GenBank/DDBJ whole genome shotgun (WGS) entry which is preliminary data.</text>
</comment>
<evidence type="ECO:0000256" key="5">
    <source>
        <dbReference type="ARBA" id="ARBA00022989"/>
    </source>
</evidence>
<evidence type="ECO:0000256" key="8">
    <source>
        <dbReference type="ARBA" id="ARBA00034708"/>
    </source>
</evidence>
<feature type="transmembrane region" description="Helical" evidence="9">
    <location>
        <begin position="232"/>
        <end position="252"/>
    </location>
</feature>
<reference evidence="10 11" key="1">
    <citation type="submission" date="2020-09" db="EMBL/GenBank/DDBJ databases">
        <title>Novel species of Mucilaginibacter isolated from a glacier on the Tibetan Plateau.</title>
        <authorList>
            <person name="Liu Q."/>
            <person name="Xin Y.-H."/>
        </authorList>
    </citation>
    <scope>NUCLEOTIDE SEQUENCE [LARGE SCALE GENOMIC DNA]</scope>
    <source>
        <strain evidence="10 11">ZT4R22</strain>
    </source>
</reference>
<dbReference type="EMBL" id="JACWMY010000010">
    <property type="protein sequence ID" value="MBD1365938.1"/>
    <property type="molecule type" value="Genomic_DNA"/>
</dbReference>
<accession>A0ABR7WUF9</accession>
<evidence type="ECO:0000256" key="3">
    <source>
        <dbReference type="ARBA" id="ARBA00022475"/>
    </source>
</evidence>
<dbReference type="PANTHER" id="PTHR33281">
    <property type="entry name" value="UPF0187 PROTEIN YNEE"/>
    <property type="match status" value="1"/>
</dbReference>
<evidence type="ECO:0000256" key="2">
    <source>
        <dbReference type="ARBA" id="ARBA00022448"/>
    </source>
</evidence>
<evidence type="ECO:0000256" key="6">
    <source>
        <dbReference type="ARBA" id="ARBA00023065"/>
    </source>
</evidence>
<keyword evidence="7 9" id="KW-0472">Membrane</keyword>